<organism evidence="2">
    <name type="scientific">Amphimedon queenslandica</name>
    <name type="common">Sponge</name>
    <dbReference type="NCBI Taxonomy" id="400682"/>
    <lineage>
        <taxon>Eukaryota</taxon>
        <taxon>Metazoa</taxon>
        <taxon>Porifera</taxon>
        <taxon>Demospongiae</taxon>
        <taxon>Heteroscleromorpha</taxon>
        <taxon>Haplosclerida</taxon>
        <taxon>Niphatidae</taxon>
        <taxon>Amphimedon</taxon>
    </lineage>
</organism>
<dbReference type="AlphaFoldDB" id="A0A1X7UBB4"/>
<dbReference type="InParanoid" id="A0A1X7UBB4"/>
<proteinExistence type="predicted"/>
<feature type="domain" description="DUF6589" evidence="1">
    <location>
        <begin position="52"/>
        <end position="102"/>
    </location>
</feature>
<name>A0A1X7UBB4_AMPQE</name>
<reference evidence="2" key="1">
    <citation type="submission" date="2017-05" db="UniProtKB">
        <authorList>
            <consortium name="EnsemblMetazoa"/>
        </authorList>
    </citation>
    <scope>IDENTIFICATION</scope>
</reference>
<dbReference type="Pfam" id="PF20231">
    <property type="entry name" value="DUF6589"/>
    <property type="match status" value="1"/>
</dbReference>
<dbReference type="EnsemblMetazoa" id="Aqu2.1.24954_001">
    <property type="protein sequence ID" value="Aqu2.1.24954_001"/>
    <property type="gene ID" value="Aqu2.1.24954"/>
</dbReference>
<protein>
    <recommendedName>
        <fullName evidence="1">DUF6589 domain-containing protein</fullName>
    </recommendedName>
</protein>
<sequence>SSGVLRKNKMKNEDMVAILSFLQQYVPVRLENVELVDPNDGQVFQLSADCFHYVLFGGDQLTAERDTGAKRSKDNENQGIDRLKGLVPETEDWHAKVCFLKAHILHRVMKKLGLNTLDETPSSDSTFGDIFLNSSDAKREDAFMNFVSDIVNEYTHGFETNQLQNVKEQDPVLAYA</sequence>
<dbReference type="InterPro" id="IPR046496">
    <property type="entry name" value="DUF6589"/>
</dbReference>
<evidence type="ECO:0000259" key="1">
    <source>
        <dbReference type="Pfam" id="PF20231"/>
    </source>
</evidence>
<evidence type="ECO:0000313" key="2">
    <source>
        <dbReference type="EnsemblMetazoa" id="Aqu2.1.24954_001"/>
    </source>
</evidence>
<accession>A0A1X7UBB4</accession>